<organism evidence="1 2">
    <name type="scientific">Eleutherodactylus coqui</name>
    <name type="common">Puerto Rican coqui</name>
    <dbReference type="NCBI Taxonomy" id="57060"/>
    <lineage>
        <taxon>Eukaryota</taxon>
        <taxon>Metazoa</taxon>
        <taxon>Chordata</taxon>
        <taxon>Craniata</taxon>
        <taxon>Vertebrata</taxon>
        <taxon>Euteleostomi</taxon>
        <taxon>Amphibia</taxon>
        <taxon>Batrachia</taxon>
        <taxon>Anura</taxon>
        <taxon>Neobatrachia</taxon>
        <taxon>Hyloidea</taxon>
        <taxon>Eleutherodactylidae</taxon>
        <taxon>Eleutherodactylinae</taxon>
        <taxon>Eleutherodactylus</taxon>
        <taxon>Eleutherodactylus</taxon>
    </lineage>
</organism>
<evidence type="ECO:0000313" key="1">
    <source>
        <dbReference type="EMBL" id="KAG9494649.1"/>
    </source>
</evidence>
<dbReference type="AlphaFoldDB" id="A0A8J6FVT6"/>
<keyword evidence="2" id="KW-1185">Reference proteome</keyword>
<proteinExistence type="predicted"/>
<evidence type="ECO:0000313" key="2">
    <source>
        <dbReference type="Proteomes" id="UP000770717"/>
    </source>
</evidence>
<dbReference type="EMBL" id="WNTK01000001">
    <property type="protein sequence ID" value="KAG9494649.1"/>
    <property type="molecule type" value="Genomic_DNA"/>
</dbReference>
<dbReference type="Proteomes" id="UP000770717">
    <property type="component" value="Unassembled WGS sequence"/>
</dbReference>
<sequence length="71" mass="8000">MEGKKKQSTILLYTFCVLLSTRRTSFNLPGAGCLISQSWCVLPPKEVLAYENGLSYNTSQHHTHIEANLFL</sequence>
<comment type="caution">
    <text evidence="1">The sequence shown here is derived from an EMBL/GenBank/DDBJ whole genome shotgun (WGS) entry which is preliminary data.</text>
</comment>
<accession>A0A8J6FVT6</accession>
<reference evidence="1" key="1">
    <citation type="thesis" date="2020" institute="ProQuest LLC" country="789 East Eisenhower Parkway, Ann Arbor, MI, USA">
        <title>Comparative Genomics and Chromosome Evolution.</title>
        <authorList>
            <person name="Mudd A.B."/>
        </authorList>
    </citation>
    <scope>NUCLEOTIDE SEQUENCE</scope>
    <source>
        <strain evidence="1">HN-11 Male</strain>
        <tissue evidence="1">Kidney and liver</tissue>
    </source>
</reference>
<gene>
    <name evidence="1" type="ORF">GDO78_002148</name>
</gene>
<protein>
    <submittedName>
        <fullName evidence="1">Uncharacterized protein</fullName>
    </submittedName>
</protein>
<name>A0A8J6FVT6_ELECQ</name>